<feature type="region of interest" description="Disordered" evidence="1">
    <location>
        <begin position="36"/>
        <end position="59"/>
    </location>
</feature>
<accession>A0AAV4I6Q5</accession>
<dbReference type="AlphaFoldDB" id="A0AAV4I6Q5"/>
<keyword evidence="3" id="KW-1185">Reference proteome</keyword>
<gene>
    <name evidence="2" type="ORF">ElyMa_002952400</name>
</gene>
<feature type="compositionally biased region" description="Polar residues" evidence="1">
    <location>
        <begin position="125"/>
        <end position="136"/>
    </location>
</feature>
<evidence type="ECO:0000313" key="2">
    <source>
        <dbReference type="EMBL" id="GFS05983.1"/>
    </source>
</evidence>
<feature type="compositionally biased region" description="Basic and acidic residues" evidence="1">
    <location>
        <begin position="774"/>
        <end position="790"/>
    </location>
</feature>
<dbReference type="Proteomes" id="UP000762676">
    <property type="component" value="Unassembled WGS sequence"/>
</dbReference>
<name>A0AAV4I6Q5_9GAST</name>
<feature type="compositionally biased region" description="Polar residues" evidence="1">
    <location>
        <begin position="533"/>
        <end position="542"/>
    </location>
</feature>
<evidence type="ECO:0000256" key="1">
    <source>
        <dbReference type="SAM" id="MobiDB-lite"/>
    </source>
</evidence>
<reference evidence="2 3" key="1">
    <citation type="journal article" date="2021" name="Elife">
        <title>Chloroplast acquisition without the gene transfer in kleptoplastic sea slugs, Plakobranchus ocellatus.</title>
        <authorList>
            <person name="Maeda T."/>
            <person name="Takahashi S."/>
            <person name="Yoshida T."/>
            <person name="Shimamura S."/>
            <person name="Takaki Y."/>
            <person name="Nagai Y."/>
            <person name="Toyoda A."/>
            <person name="Suzuki Y."/>
            <person name="Arimoto A."/>
            <person name="Ishii H."/>
            <person name="Satoh N."/>
            <person name="Nishiyama T."/>
            <person name="Hasebe M."/>
            <person name="Maruyama T."/>
            <person name="Minagawa J."/>
            <person name="Obokata J."/>
            <person name="Shigenobu S."/>
        </authorList>
    </citation>
    <scope>NUCLEOTIDE SEQUENCE [LARGE SCALE GENOMIC DNA]</scope>
</reference>
<proteinExistence type="predicted"/>
<dbReference type="EMBL" id="BMAT01006091">
    <property type="protein sequence ID" value="GFS05983.1"/>
    <property type="molecule type" value="Genomic_DNA"/>
</dbReference>
<comment type="caution">
    <text evidence="2">The sequence shown here is derived from an EMBL/GenBank/DDBJ whole genome shotgun (WGS) entry which is preliminary data.</text>
</comment>
<feature type="region of interest" description="Disordered" evidence="1">
    <location>
        <begin position="330"/>
        <end position="355"/>
    </location>
</feature>
<feature type="region of interest" description="Disordered" evidence="1">
    <location>
        <begin position="735"/>
        <end position="798"/>
    </location>
</feature>
<feature type="region of interest" description="Disordered" evidence="1">
    <location>
        <begin position="125"/>
        <end position="160"/>
    </location>
</feature>
<evidence type="ECO:0000313" key="3">
    <source>
        <dbReference type="Proteomes" id="UP000762676"/>
    </source>
</evidence>
<feature type="compositionally biased region" description="Basic and acidic residues" evidence="1">
    <location>
        <begin position="151"/>
        <end position="160"/>
    </location>
</feature>
<feature type="compositionally biased region" description="Basic and acidic residues" evidence="1">
    <location>
        <begin position="36"/>
        <end position="49"/>
    </location>
</feature>
<protein>
    <submittedName>
        <fullName evidence="2">Uncharacterized protein</fullName>
    </submittedName>
</protein>
<sequence length="798" mass="89509">MNWVGGVRRRITVSSRKDRKIQKEFFERKRLNAETAKLGDHDSKLEAKNKPTAPKQGSKVSQDLLAFHFTRKSGQNRGSREQANFRVLDLGKKKTTPGMAMVAGRCVQAVDLPLSPPEIPSVLNLSSPARVSTGSRDATKSGDKNQPWFTERPHDDTPQMFSHKIDVNHRKNQRCRTAFCMDLLGEKVPVPMAKPSRERTHQQRDEPYLPGQTERAVCGYQTDLASRYGFRQGPRHDHYDADSEVSDLLSSFSQRQRSSDKTSVLASNLPPTQATWWAHNEEQSFFSHPEPQVDYINRTQSAQPQKGSSHETAVQELLEGRKLKSTMMPFNFNSSENKQPYSSPGNAESPSPATALSSLFARPSPFYQINANERQKYIFEKAPAPTYFLSDSVQIHSTGKENSLSGNKNRFKENFFNDNISSLFNMEPPRSHSSKAWAADTRQNKVLSFTSDQENRTYHGEAYQDKDRAICKRKSPNNCDGNSLDKWGSDGDSYQNDHTMCHTPVAPTGKSTERPKQASTPTASSPDIGGSSGYSDCLSNQRYWKPRPRPDTVSTFSVSRKHRASSPDNVYLEICNLENQVSQQKEQTLVIEAQTETNATSKGMPMRQGGVDSDVLIVVNQMIDCIAMEETVCSAQERAMVKKAIHLPVHDLPSMTGLLTKSQKQICDSSSLSPIDSYVMVQEEKLNSNAVLSKGIQVEPTLLDKSVQSEGSEASRPELVDAACSPIRQACHQYQSQQRYNTRRHAGGHHFSSNRSLRPSKNQREHKRISAKAKKPEMGKEANKMNDSEQLHLTQPED</sequence>
<feature type="compositionally biased region" description="Polar residues" evidence="1">
    <location>
        <begin position="331"/>
        <end position="355"/>
    </location>
</feature>
<feature type="region of interest" description="Disordered" evidence="1">
    <location>
        <begin position="498"/>
        <end position="560"/>
    </location>
</feature>
<feature type="compositionally biased region" description="Polar residues" evidence="1">
    <location>
        <begin position="751"/>
        <end position="760"/>
    </location>
</feature>
<feature type="compositionally biased region" description="Basic residues" evidence="1">
    <location>
        <begin position="764"/>
        <end position="773"/>
    </location>
</feature>
<organism evidence="2 3">
    <name type="scientific">Elysia marginata</name>
    <dbReference type="NCBI Taxonomy" id="1093978"/>
    <lineage>
        <taxon>Eukaryota</taxon>
        <taxon>Metazoa</taxon>
        <taxon>Spiralia</taxon>
        <taxon>Lophotrochozoa</taxon>
        <taxon>Mollusca</taxon>
        <taxon>Gastropoda</taxon>
        <taxon>Heterobranchia</taxon>
        <taxon>Euthyneura</taxon>
        <taxon>Panpulmonata</taxon>
        <taxon>Sacoglossa</taxon>
        <taxon>Placobranchoidea</taxon>
        <taxon>Plakobranchidae</taxon>
        <taxon>Elysia</taxon>
    </lineage>
</organism>